<name>A0A177CNI6_9PLEO</name>
<dbReference type="GeneID" id="28768195"/>
<dbReference type="PANTHER" id="PTHR24320">
    <property type="entry name" value="RETINOL DEHYDROGENASE"/>
    <property type="match status" value="1"/>
</dbReference>
<dbReference type="RefSeq" id="XP_018038682.1">
    <property type="nucleotide sequence ID" value="XM_018184709.1"/>
</dbReference>
<dbReference type="InterPro" id="IPR002347">
    <property type="entry name" value="SDR_fam"/>
</dbReference>
<evidence type="ECO:0000256" key="3">
    <source>
        <dbReference type="ARBA" id="ARBA00023002"/>
    </source>
</evidence>
<evidence type="ECO:0000256" key="1">
    <source>
        <dbReference type="ARBA" id="ARBA00006484"/>
    </source>
</evidence>
<keyword evidence="5" id="KW-1185">Reference proteome</keyword>
<dbReference type="Gene3D" id="3.40.50.720">
    <property type="entry name" value="NAD(P)-binding Rossmann-like Domain"/>
    <property type="match status" value="1"/>
</dbReference>
<accession>A0A177CNI6</accession>
<protein>
    <submittedName>
        <fullName evidence="4">NAD(P)-binding protein</fullName>
    </submittedName>
</protein>
<proteinExistence type="inferred from homology"/>
<dbReference type="PRINTS" id="PR00081">
    <property type="entry name" value="GDHRDH"/>
</dbReference>
<evidence type="ECO:0000256" key="2">
    <source>
        <dbReference type="ARBA" id="ARBA00022857"/>
    </source>
</evidence>
<evidence type="ECO:0000313" key="4">
    <source>
        <dbReference type="EMBL" id="OAG08317.1"/>
    </source>
</evidence>
<dbReference type="InterPro" id="IPR036291">
    <property type="entry name" value="NAD(P)-bd_dom_sf"/>
</dbReference>
<dbReference type="Pfam" id="PF00106">
    <property type="entry name" value="adh_short"/>
    <property type="match status" value="1"/>
</dbReference>
<comment type="similarity">
    <text evidence="1">Belongs to the short-chain dehydrogenases/reductases (SDR) family.</text>
</comment>
<dbReference type="EMBL" id="KV441550">
    <property type="protein sequence ID" value="OAG08317.1"/>
    <property type="molecule type" value="Genomic_DNA"/>
</dbReference>
<dbReference type="OrthoDB" id="191139at2759"/>
<dbReference type="Proteomes" id="UP000077069">
    <property type="component" value="Unassembled WGS sequence"/>
</dbReference>
<sequence>MAPAWDPSLLPDLTGKIFVVTGGNTGIGYITIQHLLSRNARVWLGARDATKAQAAIRSLRETNPKGEVEHLLLDHMDLASVARAAEQVLEREKSLNGIINNAGIMATPYALSKDGYEAQWQTNYISHWLLTYKLLPLLQATAKRQGAGSARVVCVTSVGHKFYRQKKIDYGAINSQDSTPYQRYGLSKLGNILHAKQIAATYGPSSALGETGGEVWAATCHPGNYDTQLTQGGGTLVTIAKPLLKLFGIIDTNMDNGSHSSLFIGASQEFKREMCGEYFVPIAKLARPSAIAQDANEATQLWSWTEKELRSRSLI</sequence>
<dbReference type="AlphaFoldDB" id="A0A177CNI6"/>
<dbReference type="STRING" id="1460663.A0A177CNI6"/>
<organism evidence="4 5">
    <name type="scientific">Paraphaeosphaeria sporulosa</name>
    <dbReference type="NCBI Taxonomy" id="1460663"/>
    <lineage>
        <taxon>Eukaryota</taxon>
        <taxon>Fungi</taxon>
        <taxon>Dikarya</taxon>
        <taxon>Ascomycota</taxon>
        <taxon>Pezizomycotina</taxon>
        <taxon>Dothideomycetes</taxon>
        <taxon>Pleosporomycetidae</taxon>
        <taxon>Pleosporales</taxon>
        <taxon>Massarineae</taxon>
        <taxon>Didymosphaeriaceae</taxon>
        <taxon>Paraphaeosphaeria</taxon>
    </lineage>
</organism>
<dbReference type="GO" id="GO:0016491">
    <property type="term" value="F:oxidoreductase activity"/>
    <property type="evidence" value="ECO:0007669"/>
    <property type="project" value="UniProtKB-KW"/>
</dbReference>
<reference evidence="4 5" key="1">
    <citation type="submission" date="2016-05" db="EMBL/GenBank/DDBJ databases">
        <title>Comparative analysis of secretome profiles of manganese(II)-oxidizing ascomycete fungi.</title>
        <authorList>
            <consortium name="DOE Joint Genome Institute"/>
            <person name="Zeiner C.A."/>
            <person name="Purvine S.O."/>
            <person name="Zink E.M."/>
            <person name="Wu S."/>
            <person name="Pasa-Tolic L."/>
            <person name="Chaput D.L."/>
            <person name="Haridas S."/>
            <person name="Grigoriev I.V."/>
            <person name="Santelli C.M."/>
            <person name="Hansel C.M."/>
        </authorList>
    </citation>
    <scope>NUCLEOTIDE SEQUENCE [LARGE SCALE GENOMIC DNA]</scope>
    <source>
        <strain evidence="4 5">AP3s5-JAC2a</strain>
    </source>
</reference>
<keyword evidence="3" id="KW-0560">Oxidoreductase</keyword>
<evidence type="ECO:0000313" key="5">
    <source>
        <dbReference type="Proteomes" id="UP000077069"/>
    </source>
</evidence>
<dbReference type="SUPFAM" id="SSF51735">
    <property type="entry name" value="NAD(P)-binding Rossmann-fold domains"/>
    <property type="match status" value="1"/>
</dbReference>
<dbReference type="PANTHER" id="PTHR24320:SF282">
    <property type="entry name" value="WW DOMAIN-CONTAINING OXIDOREDUCTASE"/>
    <property type="match status" value="1"/>
</dbReference>
<keyword evidence="2" id="KW-0521">NADP</keyword>
<dbReference type="InParanoid" id="A0A177CNI6"/>
<gene>
    <name evidence="4" type="ORF">CC84DRAFT_1257197</name>
</gene>